<keyword evidence="2" id="KW-1185">Reference proteome</keyword>
<evidence type="ECO:0000313" key="1">
    <source>
        <dbReference type="EMBL" id="BDI20620.1"/>
    </source>
</evidence>
<dbReference type="Proteomes" id="UP001055453">
    <property type="component" value="Plasmid pANSO36A"/>
</dbReference>
<gene>
    <name evidence="1" type="ORF">ANSO36C_64220</name>
</gene>
<evidence type="ECO:0008006" key="3">
    <source>
        <dbReference type="Google" id="ProtNLM"/>
    </source>
</evidence>
<sequence length="122" mass="14177">MTKLKIQEYIAKHKAEFPDGKIHHELPMPTDAISVVSDPQNWHCYPDNVVRIFLSSYKEDGEEQYLVGVGDYKHPTICTNVYSSLDDVCSFIANRPEQISREYLEICGFYFLEIPISRAYRI</sequence>
<dbReference type="EMBL" id="AP025733">
    <property type="protein sequence ID" value="BDI20620.1"/>
    <property type="molecule type" value="Genomic_DNA"/>
</dbReference>
<geneLocation type="plasmid" evidence="1 2">
    <name>pANSO36A</name>
</geneLocation>
<reference evidence="1" key="1">
    <citation type="submission" date="2022-04" db="EMBL/GenBank/DDBJ databases">
        <title>Complete genome sequence of a cyanobacterium, Nostoc sp. SO-36, isolated in Antarctica.</title>
        <authorList>
            <person name="Kanesaki Y."/>
            <person name="Effendi D."/>
            <person name="Sakamoto T."/>
            <person name="Ohtani S."/>
            <person name="Awai K."/>
        </authorList>
    </citation>
    <scope>NUCLEOTIDE SEQUENCE</scope>
    <source>
        <strain evidence="1">SO-36</strain>
        <plasmid evidence="1">pANSO36A</plasmid>
    </source>
</reference>
<dbReference type="RefSeq" id="WP_251960538.1">
    <property type="nucleotide sequence ID" value="NZ_AP025733.1"/>
</dbReference>
<name>A0ABM7ZBG7_NOSCO</name>
<organism evidence="1 2">
    <name type="scientific">Nostoc cf. commune SO-36</name>
    <dbReference type="NCBI Taxonomy" id="449208"/>
    <lineage>
        <taxon>Bacteria</taxon>
        <taxon>Bacillati</taxon>
        <taxon>Cyanobacteriota</taxon>
        <taxon>Cyanophyceae</taxon>
        <taxon>Nostocales</taxon>
        <taxon>Nostocaceae</taxon>
        <taxon>Nostoc</taxon>
    </lineage>
</organism>
<proteinExistence type="predicted"/>
<accession>A0ABM7ZBG7</accession>
<protein>
    <recommendedName>
        <fullName evidence="3">Phage protein</fullName>
    </recommendedName>
</protein>
<evidence type="ECO:0000313" key="2">
    <source>
        <dbReference type="Proteomes" id="UP001055453"/>
    </source>
</evidence>
<keyword evidence="1" id="KW-0614">Plasmid</keyword>